<dbReference type="Pfam" id="PF14368">
    <property type="entry name" value="LTP_2"/>
    <property type="match status" value="1"/>
</dbReference>
<dbReference type="GO" id="GO:0006869">
    <property type="term" value="P:lipid transport"/>
    <property type="evidence" value="ECO:0007669"/>
    <property type="project" value="InterPro"/>
</dbReference>
<accession>A0AAN7INE9</accession>
<evidence type="ECO:0000313" key="5">
    <source>
        <dbReference type="EMBL" id="KAK4580707.1"/>
    </source>
</evidence>
<gene>
    <name evidence="5" type="ORF">RGQ29_024384</name>
</gene>
<sequence>MEKKILSCLVLAFGLMIILVLNASASASAADGITCEEALTQLITCQPYFLGFGPTPSPTCCKGAENVSQQANTTTIRRSLCECFEKAAKAFQIIPERLKQLPQLCKIQVPVPLDPTVDCNTVP</sequence>
<evidence type="ECO:0000259" key="4">
    <source>
        <dbReference type="Pfam" id="PF14368"/>
    </source>
</evidence>
<evidence type="ECO:0000256" key="2">
    <source>
        <dbReference type="ARBA" id="ARBA00023157"/>
    </source>
</evidence>
<dbReference type="PANTHER" id="PTHR33076">
    <property type="entry name" value="NON-SPECIFIC LIPID-TRANSFER PROTEIN 2-RELATED"/>
    <property type="match status" value="1"/>
</dbReference>
<keyword evidence="6" id="KW-1185">Reference proteome</keyword>
<comment type="similarity">
    <text evidence="1">Belongs to the plant LTP family.</text>
</comment>
<dbReference type="PRINTS" id="PR00382">
    <property type="entry name" value="LIPIDTRNSFER"/>
</dbReference>
<keyword evidence="2" id="KW-1015">Disulfide bond</keyword>
<dbReference type="InterPro" id="IPR016140">
    <property type="entry name" value="Bifunc_inhib/LTP/seed_store"/>
</dbReference>
<dbReference type="EMBL" id="JAXUIC010000007">
    <property type="protein sequence ID" value="KAK4580707.1"/>
    <property type="molecule type" value="Genomic_DNA"/>
</dbReference>
<feature type="chain" id="PRO_5043041334" description="Bifunctional inhibitor/plant lipid transfer protein/seed storage helical domain-containing protein" evidence="3">
    <location>
        <begin position="31"/>
        <end position="123"/>
    </location>
</feature>
<comment type="caution">
    <text evidence="5">The sequence shown here is derived from an EMBL/GenBank/DDBJ whole genome shotgun (WGS) entry which is preliminary data.</text>
</comment>
<reference evidence="5 6" key="1">
    <citation type="journal article" date="2023" name="G3 (Bethesda)">
        <title>A haplotype-resolved chromosome-scale genome for Quercus rubra L. provides insights into the genetics of adaptive traits for red oak species.</title>
        <authorList>
            <person name="Kapoor B."/>
            <person name="Jenkins J."/>
            <person name="Schmutz J."/>
            <person name="Zhebentyayeva T."/>
            <person name="Kuelheim C."/>
            <person name="Coggeshall M."/>
            <person name="Heim C."/>
            <person name="Lasky J.R."/>
            <person name="Leites L."/>
            <person name="Islam-Faridi N."/>
            <person name="Romero-Severson J."/>
            <person name="DeLeo V.L."/>
            <person name="Lucas S.M."/>
            <person name="Lazic D."/>
            <person name="Gailing O."/>
            <person name="Carlson J."/>
            <person name="Staton M."/>
        </authorList>
    </citation>
    <scope>NUCLEOTIDE SEQUENCE [LARGE SCALE GENOMIC DNA]</scope>
    <source>
        <strain evidence="5">Pseudo-F2</strain>
    </source>
</reference>
<dbReference type="AlphaFoldDB" id="A0AAN7INE9"/>
<evidence type="ECO:0000256" key="3">
    <source>
        <dbReference type="SAM" id="SignalP"/>
    </source>
</evidence>
<dbReference type="PROSITE" id="PS00597">
    <property type="entry name" value="PLANT_LTP"/>
    <property type="match status" value="1"/>
</dbReference>
<feature type="signal peptide" evidence="3">
    <location>
        <begin position="1"/>
        <end position="30"/>
    </location>
</feature>
<dbReference type="Gene3D" id="1.10.110.10">
    <property type="entry name" value="Plant lipid-transfer and hydrophobic proteins"/>
    <property type="match status" value="1"/>
</dbReference>
<dbReference type="SUPFAM" id="SSF47699">
    <property type="entry name" value="Bifunctional inhibitor/lipid-transfer protein/seed storage 2S albumin"/>
    <property type="match status" value="1"/>
</dbReference>
<name>A0AAN7INE9_QUERU</name>
<proteinExistence type="inferred from homology"/>
<evidence type="ECO:0000256" key="1">
    <source>
        <dbReference type="ARBA" id="ARBA00009748"/>
    </source>
</evidence>
<organism evidence="5 6">
    <name type="scientific">Quercus rubra</name>
    <name type="common">Northern red oak</name>
    <name type="synonym">Quercus borealis</name>
    <dbReference type="NCBI Taxonomy" id="3512"/>
    <lineage>
        <taxon>Eukaryota</taxon>
        <taxon>Viridiplantae</taxon>
        <taxon>Streptophyta</taxon>
        <taxon>Embryophyta</taxon>
        <taxon>Tracheophyta</taxon>
        <taxon>Spermatophyta</taxon>
        <taxon>Magnoliopsida</taxon>
        <taxon>eudicotyledons</taxon>
        <taxon>Gunneridae</taxon>
        <taxon>Pentapetalae</taxon>
        <taxon>rosids</taxon>
        <taxon>fabids</taxon>
        <taxon>Fagales</taxon>
        <taxon>Fagaceae</taxon>
        <taxon>Quercus</taxon>
    </lineage>
</organism>
<keyword evidence="3" id="KW-0732">Signal</keyword>
<feature type="domain" description="Bifunctional inhibitor/plant lipid transfer protein/seed storage helical" evidence="4">
    <location>
        <begin position="16"/>
        <end position="111"/>
    </location>
</feature>
<protein>
    <recommendedName>
        <fullName evidence="4">Bifunctional inhibitor/plant lipid transfer protein/seed storage helical domain-containing protein</fullName>
    </recommendedName>
</protein>
<evidence type="ECO:0000313" key="6">
    <source>
        <dbReference type="Proteomes" id="UP001324115"/>
    </source>
</evidence>
<dbReference type="InterPro" id="IPR036312">
    <property type="entry name" value="Bifun_inhib/LTP/seed_sf"/>
</dbReference>
<dbReference type="Proteomes" id="UP001324115">
    <property type="component" value="Unassembled WGS sequence"/>
</dbReference>
<dbReference type="GO" id="GO:0008289">
    <property type="term" value="F:lipid binding"/>
    <property type="evidence" value="ECO:0007669"/>
    <property type="project" value="InterPro"/>
</dbReference>
<dbReference type="CDD" id="cd01960">
    <property type="entry name" value="nsLTP1"/>
    <property type="match status" value="1"/>
</dbReference>
<dbReference type="InterPro" id="IPR000528">
    <property type="entry name" value="Plant_nsLTP"/>
</dbReference>